<organism evidence="2">
    <name type="scientific">uncultured Chloroflexia bacterium</name>
    <dbReference type="NCBI Taxonomy" id="1672391"/>
    <lineage>
        <taxon>Bacteria</taxon>
        <taxon>Bacillati</taxon>
        <taxon>Chloroflexota</taxon>
        <taxon>Chloroflexia</taxon>
        <taxon>environmental samples</taxon>
    </lineage>
</organism>
<sequence length="149" mass="16278">MERDDYVLCVYDDTYRYVARVIAKHENRQGAPPSSFSTGVGYPATGSPIGLPHPVTFLAGHQRELEVVFGLLRGRGARRAVGHRPSQERGGHVGSPESLRQRSPHVSVLQPLLEPLGQVVLDGGAASGRRRACRRRTGVPGSCRRICTR</sequence>
<feature type="region of interest" description="Disordered" evidence="1">
    <location>
        <begin position="79"/>
        <end position="105"/>
    </location>
</feature>
<name>A0A6J4LZ79_9CHLR</name>
<proteinExistence type="predicted"/>
<dbReference type="EMBL" id="CADCTR010002316">
    <property type="protein sequence ID" value="CAA9345787.1"/>
    <property type="molecule type" value="Genomic_DNA"/>
</dbReference>
<accession>A0A6J4LZ79</accession>
<evidence type="ECO:0000256" key="1">
    <source>
        <dbReference type="SAM" id="MobiDB-lite"/>
    </source>
</evidence>
<dbReference type="AlphaFoldDB" id="A0A6J4LZ79"/>
<gene>
    <name evidence="2" type="ORF">AVDCRST_MAG93-6881</name>
</gene>
<reference evidence="2" key="1">
    <citation type="submission" date="2020-02" db="EMBL/GenBank/DDBJ databases">
        <authorList>
            <person name="Meier V. D."/>
        </authorList>
    </citation>
    <scope>NUCLEOTIDE SEQUENCE</scope>
    <source>
        <strain evidence="2">AVDCRST_MAG93</strain>
    </source>
</reference>
<protein>
    <submittedName>
        <fullName evidence="2">Uncharacterized protein</fullName>
    </submittedName>
</protein>
<evidence type="ECO:0000313" key="2">
    <source>
        <dbReference type="EMBL" id="CAA9345787.1"/>
    </source>
</evidence>